<evidence type="ECO:0000259" key="3">
    <source>
        <dbReference type="Pfam" id="PF12923"/>
    </source>
</evidence>
<accession>A0AAW0QBC9</accession>
<dbReference type="EMBL" id="JAQQWP010000011">
    <property type="protein sequence ID" value="KAK8095879.1"/>
    <property type="molecule type" value="Genomic_DNA"/>
</dbReference>
<dbReference type="GO" id="GO:0006364">
    <property type="term" value="P:rRNA processing"/>
    <property type="evidence" value="ECO:0007669"/>
    <property type="project" value="TreeGrafter"/>
</dbReference>
<comment type="similarity">
    <text evidence="1">Belongs to the RRP7 family.</text>
</comment>
<reference evidence="5 6" key="1">
    <citation type="submission" date="2023-01" db="EMBL/GenBank/DDBJ databases">
        <title>Analysis of 21 Apiospora genomes using comparative genomics revels a genus with tremendous synthesis potential of carbohydrate active enzymes and secondary metabolites.</title>
        <authorList>
            <person name="Sorensen T."/>
        </authorList>
    </citation>
    <scope>NUCLEOTIDE SEQUENCE [LARGE SCALE GENOMIC DNA]</scope>
    <source>
        <strain evidence="5 6">CBS 117206</strain>
    </source>
</reference>
<evidence type="ECO:0000256" key="2">
    <source>
        <dbReference type="SAM" id="Coils"/>
    </source>
</evidence>
<evidence type="ECO:0008006" key="7">
    <source>
        <dbReference type="Google" id="ProtNLM"/>
    </source>
</evidence>
<dbReference type="GO" id="GO:0032545">
    <property type="term" value="C:CURI complex"/>
    <property type="evidence" value="ECO:0007669"/>
    <property type="project" value="TreeGrafter"/>
</dbReference>
<dbReference type="Gene3D" id="6.10.250.1770">
    <property type="match status" value="1"/>
</dbReference>
<name>A0AAW0QBC9_9PEZI</name>
<keyword evidence="6" id="KW-1185">Reference proteome</keyword>
<dbReference type="GO" id="GO:0000028">
    <property type="term" value="P:ribosomal small subunit assembly"/>
    <property type="evidence" value="ECO:0007669"/>
    <property type="project" value="TreeGrafter"/>
</dbReference>
<dbReference type="InterPro" id="IPR040447">
    <property type="entry name" value="RRM_Rrp7"/>
</dbReference>
<evidence type="ECO:0000259" key="4">
    <source>
        <dbReference type="Pfam" id="PF17799"/>
    </source>
</evidence>
<protein>
    <recommendedName>
        <fullName evidence="7">Ribosomal RNA-processing protein 7</fullName>
    </recommendedName>
</protein>
<feature type="domain" description="Rrp7 RRM-like N-terminal" evidence="4">
    <location>
        <begin position="12"/>
        <end position="189"/>
    </location>
</feature>
<dbReference type="GO" id="GO:0034456">
    <property type="term" value="C:UTP-C complex"/>
    <property type="evidence" value="ECO:0007669"/>
    <property type="project" value="TreeGrafter"/>
</dbReference>
<dbReference type="Proteomes" id="UP001392437">
    <property type="component" value="Unassembled WGS sequence"/>
</dbReference>
<gene>
    <name evidence="5" type="ORF">PG999_013901</name>
</gene>
<dbReference type="PANTHER" id="PTHR13191:SF0">
    <property type="entry name" value="RIBOSOMAL RNA-PROCESSING PROTEIN 7 HOMOLOG A-RELATED"/>
    <property type="match status" value="1"/>
</dbReference>
<evidence type="ECO:0000256" key="1">
    <source>
        <dbReference type="ARBA" id="ARBA00006110"/>
    </source>
</evidence>
<dbReference type="InterPro" id="IPR040446">
    <property type="entry name" value="RRP7"/>
</dbReference>
<dbReference type="AlphaFoldDB" id="A0AAW0QBC9"/>
<dbReference type="CDD" id="cd12950">
    <property type="entry name" value="RRP7_Rrp7p"/>
    <property type="match status" value="1"/>
</dbReference>
<dbReference type="Pfam" id="PF17799">
    <property type="entry name" value="RRM_Rrp7"/>
    <property type="match status" value="1"/>
</dbReference>
<proteinExistence type="inferred from homology"/>
<comment type="caution">
    <text evidence="5">The sequence shown here is derived from an EMBL/GenBank/DDBJ whole genome shotgun (WGS) entry which is preliminary data.</text>
</comment>
<dbReference type="PANTHER" id="PTHR13191">
    <property type="entry name" value="RIBOSOMAL RNA PROCESSING PROTEIN 7-RELATED"/>
    <property type="match status" value="1"/>
</dbReference>
<evidence type="ECO:0000313" key="5">
    <source>
        <dbReference type="EMBL" id="KAK8095879.1"/>
    </source>
</evidence>
<dbReference type="Pfam" id="PF12923">
    <property type="entry name" value="RRP7"/>
    <property type="match status" value="1"/>
</dbReference>
<evidence type="ECO:0000313" key="6">
    <source>
        <dbReference type="Proteomes" id="UP001392437"/>
    </source>
</evidence>
<sequence>MAEQPASSRDEFLTLPISIPPLPSFPVPTTHHIYLRRNAKVLTRDDKRSLFLVNVPVDSSEPHLRSLFTSLVGAGKFESVTFESEAKAAKSSIEPAQALRLASHQKKRKREEEEEAQRIKDEVAAEMPSTWTRPLHRSGGSAVVLLADERSVEIVLKAVKKLHKSKQYPVWGEGVGDKAPALGSTWLKAHNKLVYPGNAAMQAVVDAFFTVYNRKEAEAERLARELRNEPDEDGFVIVTRGGRVAPARMDEAEEAKKKMLERQEKRKDETQNFYRWQLREKKKAEQAAFLKGFEEDKNKLRAMREKRRKVQPDT</sequence>
<feature type="coiled-coil region" evidence="2">
    <location>
        <begin position="209"/>
        <end position="272"/>
    </location>
</feature>
<feature type="domain" description="Ribosomal RNA-processing protein 7 C-terminal" evidence="3">
    <location>
        <begin position="194"/>
        <end position="308"/>
    </location>
</feature>
<dbReference type="CDD" id="cd12293">
    <property type="entry name" value="dRRM_Rrp7p"/>
    <property type="match status" value="1"/>
</dbReference>
<dbReference type="InterPro" id="IPR024326">
    <property type="entry name" value="RRP7_C"/>
</dbReference>
<organism evidence="5 6">
    <name type="scientific">Apiospora kogelbergensis</name>
    <dbReference type="NCBI Taxonomy" id="1337665"/>
    <lineage>
        <taxon>Eukaryota</taxon>
        <taxon>Fungi</taxon>
        <taxon>Dikarya</taxon>
        <taxon>Ascomycota</taxon>
        <taxon>Pezizomycotina</taxon>
        <taxon>Sordariomycetes</taxon>
        <taxon>Xylariomycetidae</taxon>
        <taxon>Amphisphaeriales</taxon>
        <taxon>Apiosporaceae</taxon>
        <taxon>Apiospora</taxon>
    </lineage>
</organism>
<keyword evidence="2" id="KW-0175">Coiled coil</keyword>